<feature type="region of interest" description="Disordered" evidence="3">
    <location>
        <begin position="1"/>
        <end position="24"/>
    </location>
</feature>
<dbReference type="Gene3D" id="3.30.70.330">
    <property type="match status" value="3"/>
</dbReference>
<dbReference type="PROSITE" id="PS50102">
    <property type="entry name" value="RRM"/>
    <property type="match status" value="3"/>
</dbReference>
<dbReference type="GO" id="GO:0003723">
    <property type="term" value="F:RNA binding"/>
    <property type="evidence" value="ECO:0007669"/>
    <property type="project" value="UniProtKB-UniRule"/>
</dbReference>
<feature type="domain" description="RRM" evidence="4">
    <location>
        <begin position="26"/>
        <end position="103"/>
    </location>
</feature>
<feature type="region of interest" description="Disordered" evidence="3">
    <location>
        <begin position="560"/>
        <end position="582"/>
    </location>
</feature>
<evidence type="ECO:0000259" key="4">
    <source>
        <dbReference type="PROSITE" id="PS50102"/>
    </source>
</evidence>
<proteinExistence type="predicted"/>
<dbReference type="InterPro" id="IPR041337">
    <property type="entry name" value="hnRNP_Q_AcD"/>
</dbReference>
<reference evidence="5" key="1">
    <citation type="submission" date="2015-02" db="EMBL/GenBank/DDBJ databases">
        <title>A transcriptome of Wollemia nobilis - a relic of Gondwana.</title>
        <authorList>
            <person name="Chia J.Y."/>
            <person name="Leong Y.S."/>
            <person name="Abdul Karim S."/>
            <person name="Wan Azmi N."/>
            <person name="Hercus R."/>
            <person name="Croft L."/>
        </authorList>
    </citation>
    <scope>NUCLEOTIDE SEQUENCE</scope>
    <source>
        <strain evidence="5">MaeBrown</strain>
        <tissue evidence="5">Leaf</tissue>
    </source>
</reference>
<accession>A0A0C9RWJ4</accession>
<organism evidence="5">
    <name type="scientific">Wollemia nobilis</name>
    <dbReference type="NCBI Taxonomy" id="56998"/>
    <lineage>
        <taxon>Eukaryota</taxon>
        <taxon>Viridiplantae</taxon>
        <taxon>Streptophyta</taxon>
        <taxon>Embryophyta</taxon>
        <taxon>Tracheophyta</taxon>
        <taxon>Spermatophyta</taxon>
        <taxon>Pinopsida</taxon>
        <taxon>Pinidae</taxon>
        <taxon>Conifers II</taxon>
        <taxon>Araucariales</taxon>
        <taxon>Araucariaceae</taxon>
        <taxon>Wollemia</taxon>
    </lineage>
</organism>
<sequence length="582" mass="63382">MAETKGNRNGDGAGQQTGQPPRVRGAEVFVGGLARSVTEDMVRELFSSCGEVVEIRMMKDQNGALKGYCFVRFSTKEAASKAQKEKNNITLQGKKIGVASSTDKDILFLGNLRKDWVAEEVDSMVRQAFQDVVSVELAMPLSTGESPPDKKKQNRGFAFVRFSSHAAAARAHRAGSKQDFLLGGKWHPVVDWAESEPEVDPTELAKVKIAFVANLPSNANEDFLRKLFEPYGKLERVAISRKSNVPVGFVHFSTRSELDNAIKELDGKSIDGPDKGPKFKIQATVAKPADKAKKRSREDTQNVSNNKPAVQGKPSTDVAAYNTLDYLNFSAKVPRLDAKPPLEIPTVADPYEVAVLSLPASVTDRLLRIFRQGLATRYDIDIQCLESLRALPELTAATVLEQFASAKFEDARNKGAYLVNLIARADVNTRIPLLQQGRTPEVPSRDAGLLGITGSTRSALLDPLVASHPLPGSNLLRHDPYNTATSLVGLSQVSPLVTTDPHLDRRSSGLDDFHGLSSYRTPASTGVNLAAGLTDATATERRPPPVKFDPFTGLPYKFDPFTGEPLQQPGSMPPSRVTGKYY</sequence>
<evidence type="ECO:0000256" key="3">
    <source>
        <dbReference type="SAM" id="MobiDB-lite"/>
    </source>
</evidence>
<dbReference type="AlphaFoldDB" id="A0A0C9RWJ4"/>
<dbReference type="PANTHER" id="PTHR21245">
    <property type="entry name" value="HETEROGENEOUS NUCLEAR RIBONUCLEOPROTEIN"/>
    <property type="match status" value="1"/>
</dbReference>
<evidence type="ECO:0000256" key="1">
    <source>
        <dbReference type="ARBA" id="ARBA00022884"/>
    </source>
</evidence>
<dbReference type="Pfam" id="PF18360">
    <property type="entry name" value="hnRNP_Q_AcD"/>
    <property type="match status" value="1"/>
</dbReference>
<feature type="region of interest" description="Disordered" evidence="3">
    <location>
        <begin position="286"/>
        <end position="314"/>
    </location>
</feature>
<protein>
    <submittedName>
        <fullName evidence="5">TSA: Wollemia nobilis Ref_Wollemi_Transcript_8469_2081 transcribed RNA sequence</fullName>
    </submittedName>
</protein>
<dbReference type="EMBL" id="GCHU01008418">
    <property type="protein sequence ID" value="JAG88339.1"/>
    <property type="molecule type" value="Transcribed_RNA"/>
</dbReference>
<evidence type="ECO:0000313" key="5">
    <source>
        <dbReference type="EMBL" id="JAG88339.1"/>
    </source>
</evidence>
<dbReference type="InterPro" id="IPR012677">
    <property type="entry name" value="Nucleotide-bd_a/b_plait_sf"/>
</dbReference>
<feature type="domain" description="RRM" evidence="4">
    <location>
        <begin position="105"/>
        <end position="195"/>
    </location>
</feature>
<dbReference type="SUPFAM" id="SSF54928">
    <property type="entry name" value="RNA-binding domain, RBD"/>
    <property type="match status" value="2"/>
</dbReference>
<evidence type="ECO:0000256" key="2">
    <source>
        <dbReference type="PROSITE-ProRule" id="PRU00176"/>
    </source>
</evidence>
<feature type="compositionally biased region" description="Basic and acidic residues" evidence="3">
    <location>
        <begin position="288"/>
        <end position="300"/>
    </location>
</feature>
<dbReference type="InterPro" id="IPR000504">
    <property type="entry name" value="RRM_dom"/>
</dbReference>
<dbReference type="InterPro" id="IPR035979">
    <property type="entry name" value="RBD_domain_sf"/>
</dbReference>
<keyword evidence="1 2" id="KW-0694">RNA-binding</keyword>
<dbReference type="CDD" id="cd21039">
    <property type="entry name" value="NURR"/>
    <property type="match status" value="1"/>
</dbReference>
<dbReference type="SMART" id="SM00360">
    <property type="entry name" value="RRM"/>
    <property type="match status" value="3"/>
</dbReference>
<feature type="domain" description="RRM" evidence="4">
    <location>
        <begin position="208"/>
        <end position="286"/>
    </location>
</feature>
<name>A0A0C9RWJ4_9CONI</name>
<dbReference type="CDD" id="cd00590">
    <property type="entry name" value="RRM_SF"/>
    <property type="match status" value="1"/>
</dbReference>
<dbReference type="Pfam" id="PF00076">
    <property type="entry name" value="RRM_1"/>
    <property type="match status" value="2"/>
</dbReference>